<reference evidence="2 3" key="1">
    <citation type="journal article" date="2015" name="Genome Announc.">
        <title>Expanding the biotechnology potential of lactobacilli through comparative genomics of 213 strains and associated genera.</title>
        <authorList>
            <person name="Sun Z."/>
            <person name="Harris H.M."/>
            <person name="McCann A."/>
            <person name="Guo C."/>
            <person name="Argimon S."/>
            <person name="Zhang W."/>
            <person name="Yang X."/>
            <person name="Jeffery I.B."/>
            <person name="Cooney J.C."/>
            <person name="Kagawa T.F."/>
            <person name="Liu W."/>
            <person name="Song Y."/>
            <person name="Salvetti E."/>
            <person name="Wrobel A."/>
            <person name="Rasinkangas P."/>
            <person name="Parkhill J."/>
            <person name="Rea M.C."/>
            <person name="O'Sullivan O."/>
            <person name="Ritari J."/>
            <person name="Douillard F.P."/>
            <person name="Paul Ross R."/>
            <person name="Yang R."/>
            <person name="Briner A.E."/>
            <person name="Felis G.E."/>
            <person name="de Vos W.M."/>
            <person name="Barrangou R."/>
            <person name="Klaenhammer T.R."/>
            <person name="Caufield P.W."/>
            <person name="Cui Y."/>
            <person name="Zhang H."/>
            <person name="O'Toole P.W."/>
        </authorList>
    </citation>
    <scope>NUCLEOTIDE SEQUENCE [LARGE SCALE GENOMIC DNA]</scope>
    <source>
        <strain evidence="2 3">DSM 21376</strain>
    </source>
</reference>
<feature type="domain" description="Xylose isomerase-like TIM barrel" evidence="1">
    <location>
        <begin position="88"/>
        <end position="237"/>
    </location>
</feature>
<dbReference type="AlphaFoldDB" id="A0A0R2DZ39"/>
<dbReference type="Proteomes" id="UP000050961">
    <property type="component" value="Unassembled WGS sequence"/>
</dbReference>
<evidence type="ECO:0000313" key="3">
    <source>
        <dbReference type="Proteomes" id="UP000050961"/>
    </source>
</evidence>
<dbReference type="InterPro" id="IPR036237">
    <property type="entry name" value="Xyl_isomerase-like_sf"/>
</dbReference>
<evidence type="ECO:0000313" key="2">
    <source>
        <dbReference type="EMBL" id="KRN05492.1"/>
    </source>
</evidence>
<proteinExistence type="predicted"/>
<dbReference type="SUPFAM" id="SSF51658">
    <property type="entry name" value="Xylose isomerase-like"/>
    <property type="match status" value="1"/>
</dbReference>
<keyword evidence="2" id="KW-0413">Isomerase</keyword>
<dbReference type="STRING" id="1423806.FD15_GL002048"/>
<accession>A0A0R2DZ39</accession>
<dbReference type="GO" id="GO:0016853">
    <property type="term" value="F:isomerase activity"/>
    <property type="evidence" value="ECO:0007669"/>
    <property type="project" value="UniProtKB-KW"/>
</dbReference>
<protein>
    <submittedName>
        <fullName evidence="2">Xylose isomerase domain protein TIM</fullName>
    </submittedName>
</protein>
<dbReference type="Gene3D" id="3.20.20.150">
    <property type="entry name" value="Divalent-metal-dependent TIM barrel enzymes"/>
    <property type="match status" value="1"/>
</dbReference>
<dbReference type="Pfam" id="PF01261">
    <property type="entry name" value="AP_endonuc_2"/>
    <property type="match status" value="1"/>
</dbReference>
<sequence length="279" mass="32633">MGLKAGTDAKQIRNRLKYSPTVFEFFTNEDDFTPEGLKRLEYDIQWVKSEATAKIILHHPMRFKGEFTELVAPSKKFPELHNFIYQTTEDLLQFAFDYDIQTLVHGSYARRTQFFIDMYPNLSTARKEVFAQLDELAEWGQEHIMFENSISPIFYYGNEDEENDILKHNYRLAFDTSHCFIKCQGSNELLKRALKHLKSNVVHYHLVDSMGKTHDSLTLGQGKIDWKMVLPLLNPAATSIYEINLANQEDAKEQVESHYFLTELYKKISDDLTIMPKNR</sequence>
<dbReference type="eggNOG" id="COG1082">
    <property type="taxonomic scope" value="Bacteria"/>
</dbReference>
<dbReference type="InterPro" id="IPR013022">
    <property type="entry name" value="Xyl_isomerase-like_TIM-brl"/>
</dbReference>
<dbReference type="EMBL" id="AYZF01000017">
    <property type="protein sequence ID" value="KRN05492.1"/>
    <property type="molecule type" value="Genomic_DNA"/>
</dbReference>
<keyword evidence="3" id="KW-1185">Reference proteome</keyword>
<gene>
    <name evidence="2" type="ORF">FD15_GL002048</name>
</gene>
<name>A0A0R2DZ39_9LACO</name>
<organism evidence="2 3">
    <name type="scientific">Liquorilactobacillus sucicola DSM 21376 = JCM 15457</name>
    <dbReference type="NCBI Taxonomy" id="1423806"/>
    <lineage>
        <taxon>Bacteria</taxon>
        <taxon>Bacillati</taxon>
        <taxon>Bacillota</taxon>
        <taxon>Bacilli</taxon>
        <taxon>Lactobacillales</taxon>
        <taxon>Lactobacillaceae</taxon>
        <taxon>Liquorilactobacillus</taxon>
    </lineage>
</organism>
<dbReference type="PATRIC" id="fig|1423806.3.peg.2084"/>
<comment type="caution">
    <text evidence="2">The sequence shown here is derived from an EMBL/GenBank/DDBJ whole genome shotgun (WGS) entry which is preliminary data.</text>
</comment>
<evidence type="ECO:0000259" key="1">
    <source>
        <dbReference type="Pfam" id="PF01261"/>
    </source>
</evidence>